<dbReference type="Gene3D" id="3.80.10.10">
    <property type="entry name" value="Ribonuclease Inhibitor"/>
    <property type="match status" value="1"/>
</dbReference>
<organism evidence="1 2">
    <name type="scientific">Mycena indigotica</name>
    <dbReference type="NCBI Taxonomy" id="2126181"/>
    <lineage>
        <taxon>Eukaryota</taxon>
        <taxon>Fungi</taxon>
        <taxon>Dikarya</taxon>
        <taxon>Basidiomycota</taxon>
        <taxon>Agaricomycotina</taxon>
        <taxon>Agaricomycetes</taxon>
        <taxon>Agaricomycetidae</taxon>
        <taxon>Agaricales</taxon>
        <taxon>Marasmiineae</taxon>
        <taxon>Mycenaceae</taxon>
        <taxon>Mycena</taxon>
    </lineage>
</organism>
<evidence type="ECO:0000313" key="1">
    <source>
        <dbReference type="EMBL" id="KAF7303579.1"/>
    </source>
</evidence>
<evidence type="ECO:0000313" key="2">
    <source>
        <dbReference type="Proteomes" id="UP000636479"/>
    </source>
</evidence>
<proteinExistence type="predicted"/>
<dbReference type="OrthoDB" id="2747524at2759"/>
<dbReference type="AlphaFoldDB" id="A0A8H6W8X5"/>
<dbReference type="Proteomes" id="UP000636479">
    <property type="component" value="Unassembled WGS sequence"/>
</dbReference>
<dbReference type="EMBL" id="JACAZF010000005">
    <property type="protein sequence ID" value="KAF7303579.1"/>
    <property type="molecule type" value="Genomic_DNA"/>
</dbReference>
<sequence>MGNSFSAIIVGLGRILRHKLYGIKDKPKATLLTIPADVLDLVLHFIVTSQPHQPFSHERSSNAALIPLSQTCQEMRVNCCPWIFREVYTWQREEEVWPETLWSFFRTVHLRNRSIRHSAVITLSSSLSSSLQHMPRLTRVTLRLKDDVIPSHMFEAISSTPNLSSLEIYQTRLDVIPTEKIEFPSLTTLVLRISGFEGVHRYPNINKTAEMNHISRLLALLASRLESLTISGDFLDPTEFKQNLWPSLRNFSATDHPPIPLVPITQLVTHMPVLKSLSALYTTDFTSNLRPPFLLGRPSPPFLTETCPLLASVSLSNIGISDPIFLQLPSSIDELHLLAVRDSYGRGQRRPRRRDPITSPLSIRNATTLLSILPKFDQLQKLTVMFSTILMPEFVLAAAAKFRHLTSLHLTQTLEIVEHLIPLFDIRHEETIDALRLFPLLKELKLTIDDQGGTPYRGVPNEPAYQLFCCLPGLQTIGILWKVDEHEDASVWDYWDRSMLSEPKPESLPDFFAFMRDGMRL</sequence>
<name>A0A8H6W8X5_9AGAR</name>
<dbReference type="InterPro" id="IPR032675">
    <property type="entry name" value="LRR_dom_sf"/>
</dbReference>
<accession>A0A8H6W8X5</accession>
<reference evidence="1" key="1">
    <citation type="submission" date="2020-05" db="EMBL/GenBank/DDBJ databases">
        <title>Mycena genomes resolve the evolution of fungal bioluminescence.</title>
        <authorList>
            <person name="Tsai I.J."/>
        </authorList>
    </citation>
    <scope>NUCLEOTIDE SEQUENCE</scope>
    <source>
        <strain evidence="1">171206Taipei</strain>
    </source>
</reference>
<keyword evidence="2" id="KW-1185">Reference proteome</keyword>
<protein>
    <recommendedName>
        <fullName evidence="3">F-box domain-containing protein</fullName>
    </recommendedName>
</protein>
<dbReference type="GeneID" id="59345146"/>
<gene>
    <name evidence="1" type="ORF">MIND_00587200</name>
</gene>
<evidence type="ECO:0008006" key="3">
    <source>
        <dbReference type="Google" id="ProtNLM"/>
    </source>
</evidence>
<dbReference type="RefSeq" id="XP_037220551.1">
    <property type="nucleotide sequence ID" value="XM_037362630.1"/>
</dbReference>
<comment type="caution">
    <text evidence="1">The sequence shown here is derived from an EMBL/GenBank/DDBJ whole genome shotgun (WGS) entry which is preliminary data.</text>
</comment>
<dbReference type="SUPFAM" id="SSF52047">
    <property type="entry name" value="RNI-like"/>
    <property type="match status" value="1"/>
</dbReference>